<dbReference type="Proteomes" id="UP000253472">
    <property type="component" value="Unassembled WGS sequence"/>
</dbReference>
<evidence type="ECO:0000313" key="4">
    <source>
        <dbReference type="Proteomes" id="UP000253472"/>
    </source>
</evidence>
<keyword evidence="4" id="KW-1185">Reference proteome</keyword>
<protein>
    <submittedName>
        <fullName evidence="3">Eisosome protein 1</fullName>
    </submittedName>
</protein>
<feature type="compositionally biased region" description="Basic and acidic residues" evidence="2">
    <location>
        <begin position="816"/>
        <end position="826"/>
    </location>
</feature>
<comment type="caution">
    <text evidence="3">The sequence shown here is derived from an EMBL/GenBank/DDBJ whole genome shotgun (WGS) entry which is preliminary data.</text>
</comment>
<dbReference type="GO" id="GO:0070941">
    <property type="term" value="P:eisosome assembly"/>
    <property type="evidence" value="ECO:0007669"/>
    <property type="project" value="TreeGrafter"/>
</dbReference>
<feature type="region of interest" description="Disordered" evidence="2">
    <location>
        <begin position="523"/>
        <end position="563"/>
    </location>
</feature>
<dbReference type="InterPro" id="IPR024527">
    <property type="entry name" value="Eisosome1"/>
</dbReference>
<dbReference type="PANTHER" id="PTHR28298">
    <property type="entry name" value="EISOSOME PROTEIN 1"/>
    <property type="match status" value="1"/>
</dbReference>
<feature type="region of interest" description="Disordered" evidence="2">
    <location>
        <begin position="402"/>
        <end position="467"/>
    </location>
</feature>
<feature type="compositionally biased region" description="Basic and acidic residues" evidence="2">
    <location>
        <begin position="780"/>
        <end position="808"/>
    </location>
</feature>
<evidence type="ECO:0000256" key="1">
    <source>
        <dbReference type="ARBA" id="ARBA00008528"/>
    </source>
</evidence>
<reference evidence="3 4" key="1">
    <citation type="submission" date="2018-06" db="EMBL/GenBank/DDBJ databases">
        <title>Whole genome sequencing of Candida tropicalis (genome annotated by CSBL at Korea University).</title>
        <authorList>
            <person name="Ahn J."/>
        </authorList>
    </citation>
    <scope>NUCLEOTIDE SEQUENCE [LARGE SCALE GENOMIC DNA]</scope>
    <source>
        <strain evidence="3 4">ATCC 20962</strain>
    </source>
</reference>
<feature type="region of interest" description="Disordered" evidence="2">
    <location>
        <begin position="351"/>
        <end position="372"/>
    </location>
</feature>
<dbReference type="AlphaFoldDB" id="A0A367XWX1"/>
<feature type="compositionally biased region" description="Low complexity" evidence="2">
    <location>
        <begin position="673"/>
        <end position="719"/>
    </location>
</feature>
<feature type="region of interest" description="Disordered" evidence="2">
    <location>
        <begin position="175"/>
        <end position="216"/>
    </location>
</feature>
<gene>
    <name evidence="3" type="primary">EIS1_1</name>
    <name evidence="3" type="ORF">Cantr_06600</name>
</gene>
<accession>A0A367XWX1</accession>
<evidence type="ECO:0000256" key="2">
    <source>
        <dbReference type="SAM" id="MobiDB-lite"/>
    </source>
</evidence>
<feature type="compositionally biased region" description="Polar residues" evidence="2">
    <location>
        <begin position="175"/>
        <end position="185"/>
    </location>
</feature>
<proteinExistence type="inferred from homology"/>
<dbReference type="PANTHER" id="PTHR28298:SF1">
    <property type="entry name" value="EISOSOME PROTEIN 1"/>
    <property type="match status" value="1"/>
</dbReference>
<sequence length="851" mass="92809">MSYSAYKPAGKPLSAEALYHQRLKQGVFQSPSGTIVGVNSNASDTAALLAASSDLTVQPSYVRSVAPEAHNAALAAKQQEIVAWERGQEDPDANAAANNARRTSTLNSTFSAAPPSKVGIPSLNSTTVYKAANANSTSTMSWRTNPDKDIRRTGLQTKQQSTSLNIDKINKLANKNSTKSLSSRFNPELDYRSGLKKQPPTEFLDQDEEDLAASSASASLKHGAGLTDQFSAQKRSQTFQAADVVNASLLKAANEKANLRLNSIKSSNPATLKAQAQLYANALALAQKRSDERVQNYNAGLVNLGGGLTISQTELDNLASTYVQPILNDIEGKALAKRQVDLEKQQRQLELKQKHESAKAQEKEAKAQQQRDLEIAKLDREAKHSKRKETEDANYVKYQAGRNKEIDDKEQELKDVEAKHAEEKEALLKEKQENQERIDKEEADKVAERKKELDDLQAEKDEEIKPTLDELAEETEKLKEVTNARDELANEVKASEDLNKEYEEKIAELESKLEETKNDIEKYTTDLETATGKHETTDKELSELQELHDKEKSEAEKEHEDLDAKLEQLEKEKQGHIDDKAAKKKEILAALDDKVKDEHKINSELPEHLRVDVNEDKIRDTSSLFSVEKPEVKNVSLTADIEEAAESKPKTVSGSQKVTSLVDAVDTSAATAGGATAGAGAATAATAKPAAEAATKPAATTAKSSTTTPVKRAAASSAPKPEPKKKTSFSRRLSSIFKYTTAEDNKDKPATSGTPVKKAAPAAAKPAATKTAAKSAETTKPAETKKAEPKATETKETKAEEPKKEAEPKQVQPAAKDAEKEAKEDSEFGDFEDDISLNKKENKGGVFTEEI</sequence>
<dbReference type="OrthoDB" id="4070583at2759"/>
<dbReference type="EMBL" id="QLNQ01000028">
    <property type="protein sequence ID" value="RCK58113.1"/>
    <property type="molecule type" value="Genomic_DNA"/>
</dbReference>
<dbReference type="Pfam" id="PF12757">
    <property type="entry name" value="Eisosome1"/>
    <property type="match status" value="1"/>
</dbReference>
<organism evidence="3 4">
    <name type="scientific">Candida viswanathii</name>
    <dbReference type="NCBI Taxonomy" id="5486"/>
    <lineage>
        <taxon>Eukaryota</taxon>
        <taxon>Fungi</taxon>
        <taxon>Dikarya</taxon>
        <taxon>Ascomycota</taxon>
        <taxon>Saccharomycotina</taxon>
        <taxon>Pichiomycetes</taxon>
        <taxon>Debaryomycetaceae</taxon>
        <taxon>Candida/Lodderomyces clade</taxon>
        <taxon>Candida</taxon>
    </lineage>
</organism>
<feature type="compositionally biased region" description="Low complexity" evidence="2">
    <location>
        <begin position="757"/>
        <end position="779"/>
    </location>
</feature>
<evidence type="ECO:0000313" key="3">
    <source>
        <dbReference type="EMBL" id="RCK58113.1"/>
    </source>
</evidence>
<dbReference type="STRING" id="5486.A0A367XWX1"/>
<name>A0A367XWX1_9ASCO</name>
<comment type="similarity">
    <text evidence="1">Belongs to the EIS1 family.</text>
</comment>
<feature type="region of interest" description="Disordered" evidence="2">
    <location>
        <begin position="673"/>
        <end position="851"/>
    </location>
</feature>